<dbReference type="SUPFAM" id="SSF90112">
    <property type="entry name" value="Neurotransmitter-gated ion-channel transmembrane pore"/>
    <property type="match status" value="1"/>
</dbReference>
<keyword evidence="10" id="KW-0675">Receptor</keyword>
<evidence type="ECO:0000256" key="2">
    <source>
        <dbReference type="ARBA" id="ARBA00022475"/>
    </source>
</evidence>
<sequence length="534" mass="59616">MVSAHKKEMVTARRAAASVRALIYFFCLTTCVKKICGQTKRDDKIYPENFTRILDRLLDGYDNRLRPGFGGPVTEVKTDIYVTSFGPVSDVEMEYTMDVFFRQTWVDRRLLYEGPIEILRLNNLMVTKVWTPDTFFRNGKRSVAHNMTAPNKLFRIMKNGTILYTMRLTISAECPMKLVDFPMDGHACPLKFGSYAYPKTEMIYTWTKGPQHSVEVPPESSSLVQYDLIGQTVSSETIKSITGEYVVMTVHFHLKRKMGYFMIQTYIPCIMTVILSQVSFWINKESVPARTVFGITTVLTMTTLSISARHSLPKVSYATAMDWFIAVCFAFVFSALIEFAAVNYFTNAQIERARKKPSKCPPVPQTTPVKLKDAEEVLQQTPDTNGSLRKRLNYISHPEQSAAGANGSSSTLSRSSPKSESLLSVASSSAQLVKGTPQAAASTPDVMVGTPCKQDVSASSLQHLLGPKLERLQMMGNKLEPKQTPCSQPTTAGMGGTSKIDKYARILFPVSFGAFNMVYWVVYLSKDTMVAKDG</sequence>
<keyword evidence="23" id="KW-1185">Reference proteome</keyword>
<dbReference type="Gene3D" id="1.20.58.390">
    <property type="entry name" value="Neurotransmitter-gated ion-channel transmembrane domain"/>
    <property type="match status" value="1"/>
</dbReference>
<evidence type="ECO:0000313" key="23">
    <source>
        <dbReference type="Proteomes" id="UP000694548"/>
    </source>
</evidence>
<feature type="transmembrane region" description="Helical" evidence="18">
    <location>
        <begin position="503"/>
        <end position="522"/>
    </location>
</feature>
<dbReference type="InterPro" id="IPR047024">
    <property type="entry name" value="Gabra-1-6_TM"/>
</dbReference>
<dbReference type="FunFam" id="1.20.58.390:FF:000002">
    <property type="entry name" value="Putative gamma-aminobutyric acid receptor subunit alpha-5"/>
    <property type="match status" value="1"/>
</dbReference>
<dbReference type="GO" id="GO:0034707">
    <property type="term" value="C:chloride channel complex"/>
    <property type="evidence" value="ECO:0007669"/>
    <property type="project" value="UniProtKB-KW"/>
</dbReference>
<keyword evidence="6" id="KW-0770">Synapse</keyword>
<dbReference type="CDD" id="cd19052">
    <property type="entry name" value="LGIC_TM_GABAAR_alpha"/>
    <property type="match status" value="1"/>
</dbReference>
<dbReference type="Pfam" id="PF02932">
    <property type="entry name" value="Neur_chan_memb"/>
    <property type="match status" value="1"/>
</dbReference>
<dbReference type="InterPro" id="IPR038050">
    <property type="entry name" value="Neuro_actylchol_rec"/>
</dbReference>
<feature type="transmembrane region" description="Helical" evidence="18">
    <location>
        <begin position="258"/>
        <end position="282"/>
    </location>
</feature>
<dbReference type="Pfam" id="PF02931">
    <property type="entry name" value="Neur_chan_LBD"/>
    <property type="match status" value="1"/>
</dbReference>
<comment type="caution">
    <text evidence="18">Lacks conserved residue(s) required for the propagation of feature annotation.</text>
</comment>
<protein>
    <submittedName>
        <fullName evidence="22">Gamma-aminobutyric acid type A receptor subunit alpha4</fullName>
    </submittedName>
</protein>
<feature type="domain" description="Neurotransmitter-gated ion-channel transmembrane" evidence="21">
    <location>
        <begin position="265"/>
        <end position="520"/>
    </location>
</feature>
<dbReference type="PRINTS" id="PR01079">
    <property type="entry name" value="GABAARALPHA"/>
</dbReference>
<evidence type="ECO:0000256" key="8">
    <source>
        <dbReference type="ARBA" id="ARBA00023136"/>
    </source>
</evidence>
<feature type="region of interest" description="Disordered" evidence="19">
    <location>
        <begin position="355"/>
        <end position="418"/>
    </location>
</feature>
<dbReference type="GO" id="GO:0005230">
    <property type="term" value="F:extracellular ligand-gated monoatomic ion channel activity"/>
    <property type="evidence" value="ECO:0007669"/>
    <property type="project" value="InterPro"/>
</dbReference>
<reference evidence="22" key="1">
    <citation type="submission" date="2014-08" db="EMBL/GenBank/DDBJ databases">
        <authorList>
            <person name="Senf B."/>
            <person name="Petzold A."/>
            <person name="Downie B.R."/>
            <person name="Koch P."/>
            <person name="Platzer M."/>
        </authorList>
    </citation>
    <scope>NUCLEOTIDE SEQUENCE [LARGE SCALE GENOMIC DNA]</scope>
    <source>
        <strain evidence="22">GRZ</strain>
    </source>
</reference>
<evidence type="ECO:0000256" key="10">
    <source>
        <dbReference type="ARBA" id="ARBA00023170"/>
    </source>
</evidence>
<dbReference type="Proteomes" id="UP000694548">
    <property type="component" value="Chromosome sgr01"/>
</dbReference>
<keyword evidence="7 18" id="KW-0406">Ion transport</keyword>
<dbReference type="InterPro" id="IPR001390">
    <property type="entry name" value="GABAAa_rcpt"/>
</dbReference>
<dbReference type="AlphaFoldDB" id="A0A8C6NIT0"/>
<evidence type="ECO:0000256" key="19">
    <source>
        <dbReference type="SAM" id="MobiDB-lite"/>
    </source>
</evidence>
<proteinExistence type="inferred from homology"/>
<keyword evidence="3 18" id="KW-0812">Transmembrane</keyword>
<feature type="domain" description="Neurotransmitter-gated ion-channel ligand-binding" evidence="20">
    <location>
        <begin position="51"/>
        <end position="258"/>
    </location>
</feature>
<feature type="compositionally biased region" description="Polar residues" evidence="19">
    <location>
        <begin position="378"/>
        <end position="387"/>
    </location>
</feature>
<dbReference type="NCBIfam" id="TIGR00860">
    <property type="entry name" value="LIC"/>
    <property type="match status" value="1"/>
</dbReference>
<dbReference type="PANTHER" id="PTHR18945">
    <property type="entry name" value="NEUROTRANSMITTER GATED ION CHANNEL"/>
    <property type="match status" value="1"/>
</dbReference>
<organism evidence="22 23">
    <name type="scientific">Nothobranchius furzeri</name>
    <name type="common">Turquoise killifish</name>
    <dbReference type="NCBI Taxonomy" id="105023"/>
    <lineage>
        <taxon>Eukaryota</taxon>
        <taxon>Metazoa</taxon>
        <taxon>Chordata</taxon>
        <taxon>Craniata</taxon>
        <taxon>Vertebrata</taxon>
        <taxon>Euteleostomi</taxon>
        <taxon>Actinopterygii</taxon>
        <taxon>Neopterygii</taxon>
        <taxon>Teleostei</taxon>
        <taxon>Neoteleostei</taxon>
        <taxon>Acanthomorphata</taxon>
        <taxon>Ovalentaria</taxon>
        <taxon>Atherinomorphae</taxon>
        <taxon>Cyprinodontiformes</taxon>
        <taxon>Nothobranchiidae</taxon>
        <taxon>Nothobranchius</taxon>
    </lineage>
</organism>
<evidence type="ECO:0000256" key="15">
    <source>
        <dbReference type="ARBA" id="ARBA00023286"/>
    </source>
</evidence>
<evidence type="ECO:0000256" key="6">
    <source>
        <dbReference type="ARBA" id="ARBA00023018"/>
    </source>
</evidence>
<reference evidence="22" key="2">
    <citation type="submission" date="2025-08" db="UniProtKB">
        <authorList>
            <consortium name="Ensembl"/>
        </authorList>
    </citation>
    <scope>IDENTIFICATION</scope>
</reference>
<dbReference type="GO" id="GO:0045211">
    <property type="term" value="C:postsynaptic membrane"/>
    <property type="evidence" value="ECO:0007669"/>
    <property type="project" value="UniProtKB-SubCell"/>
</dbReference>
<keyword evidence="16 18" id="KW-0407">Ion channel</keyword>
<evidence type="ECO:0000256" key="7">
    <source>
        <dbReference type="ARBA" id="ARBA00023065"/>
    </source>
</evidence>
<evidence type="ECO:0000259" key="21">
    <source>
        <dbReference type="Pfam" id="PF02932"/>
    </source>
</evidence>
<keyword evidence="12" id="KW-0325">Glycoprotein</keyword>
<evidence type="ECO:0000313" key="22">
    <source>
        <dbReference type="Ensembl" id="ENSNFUP00015003851.1"/>
    </source>
</evidence>
<dbReference type="PRINTS" id="PR00252">
    <property type="entry name" value="NRIONCHANNEL"/>
</dbReference>
<accession>A0A8C6NIT0</accession>
<dbReference type="SUPFAM" id="SSF63712">
    <property type="entry name" value="Nicotinic receptor ligand binding domain-like"/>
    <property type="match status" value="1"/>
</dbReference>
<dbReference type="Gene3D" id="2.70.170.10">
    <property type="entry name" value="Neurotransmitter-gated ion-channel ligand-binding domain"/>
    <property type="match status" value="1"/>
</dbReference>
<feature type="transmembrane region" description="Helical" evidence="18">
    <location>
        <begin position="323"/>
        <end position="346"/>
    </location>
</feature>
<evidence type="ECO:0000256" key="4">
    <source>
        <dbReference type="ARBA" id="ARBA00022729"/>
    </source>
</evidence>
<dbReference type="InterPro" id="IPR006202">
    <property type="entry name" value="Neur_chan_lig-bd"/>
</dbReference>
<evidence type="ECO:0000256" key="1">
    <source>
        <dbReference type="ARBA" id="ARBA00022448"/>
    </source>
</evidence>
<dbReference type="Ensembl" id="ENSNFUT00015004075.1">
    <property type="protein sequence ID" value="ENSNFUP00015003851.1"/>
    <property type="gene ID" value="ENSNFUG00015001945.1"/>
</dbReference>
<dbReference type="CDD" id="cd19037">
    <property type="entry name" value="LGIC_ECD_GABAAR_A4"/>
    <property type="match status" value="1"/>
</dbReference>
<dbReference type="InterPro" id="IPR036734">
    <property type="entry name" value="Neur_chan_lig-bd_sf"/>
</dbReference>
<keyword evidence="9" id="KW-1015">Disulfide bond</keyword>
<keyword evidence="15" id="KW-1071">Ligand-gated ion channel</keyword>
<dbReference type="InterPro" id="IPR006028">
    <property type="entry name" value="GABAA/Glycine_rcpt"/>
</dbReference>
<dbReference type="InterPro" id="IPR006029">
    <property type="entry name" value="Neurotrans-gated_channel_TM"/>
</dbReference>
<evidence type="ECO:0000256" key="11">
    <source>
        <dbReference type="ARBA" id="ARBA00023173"/>
    </source>
</evidence>
<evidence type="ECO:0000256" key="17">
    <source>
        <dbReference type="ARBA" id="ARBA00034104"/>
    </source>
</evidence>
<keyword evidence="5 18" id="KW-1133">Transmembrane helix</keyword>
<reference evidence="22" key="3">
    <citation type="submission" date="2025-09" db="UniProtKB">
        <authorList>
            <consortium name="Ensembl"/>
        </authorList>
    </citation>
    <scope>IDENTIFICATION</scope>
</reference>
<keyword evidence="1 18" id="KW-0813">Transport</keyword>
<evidence type="ECO:0000256" key="9">
    <source>
        <dbReference type="ARBA" id="ARBA00023157"/>
    </source>
</evidence>
<evidence type="ECO:0000256" key="5">
    <source>
        <dbReference type="ARBA" id="ARBA00022989"/>
    </source>
</evidence>
<gene>
    <name evidence="22" type="primary">gabra4</name>
</gene>
<evidence type="ECO:0000259" key="20">
    <source>
        <dbReference type="Pfam" id="PF02931"/>
    </source>
</evidence>
<keyword evidence="2" id="KW-1003">Cell membrane</keyword>
<dbReference type="PRINTS" id="PR00253">
    <property type="entry name" value="GABAARECEPTR"/>
</dbReference>
<evidence type="ECO:0000256" key="3">
    <source>
        <dbReference type="ARBA" id="ARBA00022692"/>
    </source>
</evidence>
<dbReference type="InterPro" id="IPR036719">
    <property type="entry name" value="Neuro-gated_channel_TM_sf"/>
</dbReference>
<keyword evidence="11" id="KW-0869">Chloride channel</keyword>
<dbReference type="GeneTree" id="ENSGT00940000159024"/>
<dbReference type="FunFam" id="2.70.170.10:FF:000001">
    <property type="entry name" value="Gamma-aminobutyric acid A receptor subunit alpha-2"/>
    <property type="match status" value="1"/>
</dbReference>
<keyword evidence="8 18" id="KW-0472">Membrane</keyword>
<evidence type="ECO:0000256" key="14">
    <source>
        <dbReference type="ARBA" id="ARBA00023257"/>
    </source>
</evidence>
<feature type="compositionally biased region" description="Low complexity" evidence="19">
    <location>
        <begin position="408"/>
        <end position="418"/>
    </location>
</feature>
<dbReference type="GO" id="GO:0004890">
    <property type="term" value="F:GABA-A receptor activity"/>
    <property type="evidence" value="ECO:0007669"/>
    <property type="project" value="InterPro"/>
</dbReference>
<name>A0A8C6NIT0_NOTFU</name>
<comment type="subcellular location">
    <subcellularLocation>
        <location evidence="17">Postsynaptic cell membrane</location>
        <topology evidence="17">Multi-pass membrane protein</topology>
    </subcellularLocation>
</comment>
<evidence type="ECO:0000256" key="16">
    <source>
        <dbReference type="ARBA" id="ARBA00023303"/>
    </source>
</evidence>
<keyword evidence="14" id="KW-0628">Postsynaptic cell membrane</keyword>
<dbReference type="InterPro" id="IPR006201">
    <property type="entry name" value="Neur_channel"/>
</dbReference>
<evidence type="ECO:0000256" key="13">
    <source>
        <dbReference type="ARBA" id="ARBA00023214"/>
    </source>
</evidence>
<keyword evidence="4" id="KW-0732">Signal</keyword>
<comment type="similarity">
    <text evidence="18">Belongs to the ligand-gated ion channel (TC 1.A.9) family.</text>
</comment>
<evidence type="ECO:0000256" key="12">
    <source>
        <dbReference type="ARBA" id="ARBA00023180"/>
    </source>
</evidence>
<dbReference type="GO" id="GO:0005254">
    <property type="term" value="F:chloride channel activity"/>
    <property type="evidence" value="ECO:0007669"/>
    <property type="project" value="UniProtKB-KW"/>
</dbReference>
<keyword evidence="13" id="KW-0868">Chloride</keyword>
<dbReference type="PROSITE" id="PS00236">
    <property type="entry name" value="NEUROTR_ION_CHANNEL"/>
    <property type="match status" value="1"/>
</dbReference>
<dbReference type="InterPro" id="IPR018000">
    <property type="entry name" value="Neurotransmitter_ion_chnl_CS"/>
</dbReference>
<evidence type="ECO:0000256" key="18">
    <source>
        <dbReference type="RuleBase" id="RU000687"/>
    </source>
</evidence>